<feature type="region of interest" description="Disordered" evidence="1">
    <location>
        <begin position="1"/>
        <end position="22"/>
    </location>
</feature>
<dbReference type="RefSeq" id="WP_089917153.1">
    <property type="nucleotide sequence ID" value="NZ_FOFV01000006.1"/>
</dbReference>
<name>A0A1H9LEE6_9PSEU</name>
<accession>A0A1H9LEE6</accession>
<proteinExistence type="predicted"/>
<dbReference type="PIRSF" id="PIRSF028451">
    <property type="entry name" value="UCP028451"/>
    <property type="match status" value="1"/>
</dbReference>
<keyword evidence="3" id="KW-1185">Reference proteome</keyword>
<dbReference type="InterPro" id="IPR012808">
    <property type="entry name" value="CHP02453"/>
</dbReference>
<organism evidence="2 3">
    <name type="scientific">Lentzea albida</name>
    <dbReference type="NCBI Taxonomy" id="65499"/>
    <lineage>
        <taxon>Bacteria</taxon>
        <taxon>Bacillati</taxon>
        <taxon>Actinomycetota</taxon>
        <taxon>Actinomycetes</taxon>
        <taxon>Pseudonocardiales</taxon>
        <taxon>Pseudonocardiaceae</taxon>
        <taxon>Lentzea</taxon>
    </lineage>
</organism>
<evidence type="ECO:0000313" key="3">
    <source>
        <dbReference type="Proteomes" id="UP000199503"/>
    </source>
</evidence>
<evidence type="ECO:0000256" key="1">
    <source>
        <dbReference type="SAM" id="MobiDB-lite"/>
    </source>
</evidence>
<evidence type="ECO:0000313" key="2">
    <source>
        <dbReference type="EMBL" id="SER09750.1"/>
    </source>
</evidence>
<dbReference type="Proteomes" id="UP000199503">
    <property type="component" value="Unassembled WGS sequence"/>
</dbReference>
<dbReference type="AlphaFoldDB" id="A0A1H9LEE6"/>
<reference evidence="3" key="1">
    <citation type="submission" date="2016-10" db="EMBL/GenBank/DDBJ databases">
        <authorList>
            <person name="Varghese N."/>
            <person name="Submissions S."/>
        </authorList>
    </citation>
    <scope>NUCLEOTIDE SEQUENCE [LARGE SCALE GENOMIC DNA]</scope>
    <source>
        <strain evidence="3">DSM 44437</strain>
    </source>
</reference>
<gene>
    <name evidence="2" type="ORF">SAMN04488000_10683</name>
</gene>
<dbReference type="PANTHER" id="PTHR36452:SF1">
    <property type="entry name" value="DUF2461 DOMAIN-CONTAINING PROTEIN"/>
    <property type="match status" value="1"/>
</dbReference>
<dbReference type="Pfam" id="PF09365">
    <property type="entry name" value="DUF2461"/>
    <property type="match status" value="1"/>
</dbReference>
<sequence>MRQEVSRVRSSRAGNPSGRSGKHAGFSGFGEYAIDFFDGLVLDNSKAYWDDNKETYLRDVRAPMEALLLALEKEFGEGKVFRPYRDVRFAKDKTPYKDHCGGVIEKGRGGGAYYVQLSPEGLMVGGGSFHMQSDQLARYRASVDAHGVLLRGIVDKLVKQGWTVAGDVMKSKPRGFDDDHPHLDLLKHRSIYVRKVWEPDDVLHEPGCLDRVRKSWRQLKDFNAWCEDHVGVSEQPRR</sequence>
<dbReference type="InterPro" id="IPR015996">
    <property type="entry name" value="UCP028451"/>
</dbReference>
<dbReference type="EMBL" id="FOFV01000006">
    <property type="protein sequence ID" value="SER09750.1"/>
    <property type="molecule type" value="Genomic_DNA"/>
</dbReference>
<dbReference type="NCBIfam" id="TIGR02453">
    <property type="entry name" value="TIGR02453 family protein"/>
    <property type="match status" value="1"/>
</dbReference>
<dbReference type="STRING" id="65499.SAMN04488000_10683"/>
<dbReference type="PANTHER" id="PTHR36452">
    <property type="entry name" value="CHROMOSOME 12, WHOLE GENOME SHOTGUN SEQUENCE"/>
    <property type="match status" value="1"/>
</dbReference>
<dbReference type="OrthoDB" id="9794241at2"/>
<protein>
    <submittedName>
        <fullName evidence="2">TIGR02453 family protein</fullName>
    </submittedName>
</protein>